<accession>A0A133VK45</accession>
<dbReference type="Gene3D" id="2.30.170.20">
    <property type="entry name" value="Ribosomal protein L24e"/>
    <property type="match status" value="1"/>
</dbReference>
<evidence type="ECO:0000313" key="7">
    <source>
        <dbReference type="EMBL" id="KXB06828.1"/>
    </source>
</evidence>
<dbReference type="InterPro" id="IPR011017">
    <property type="entry name" value="TRASH_dom"/>
</dbReference>
<dbReference type="GO" id="GO:0008270">
    <property type="term" value="F:zinc ion binding"/>
    <property type="evidence" value="ECO:0007669"/>
    <property type="project" value="UniProtKB-KW"/>
</dbReference>
<organism evidence="7 8">
    <name type="scientific">candidate division MSBL1 archaeon SCGC-AAA382A20</name>
    <dbReference type="NCBI Taxonomy" id="1698280"/>
    <lineage>
        <taxon>Archaea</taxon>
        <taxon>Methanobacteriati</taxon>
        <taxon>Methanobacteriota</taxon>
        <taxon>candidate division MSBL1</taxon>
    </lineage>
</organism>
<feature type="domain" description="TRASH" evidence="6">
    <location>
        <begin position="3"/>
        <end position="41"/>
    </location>
</feature>
<comment type="similarity">
    <text evidence="1">Belongs to the eukaryotic ribosomal protein eL24 family.</text>
</comment>
<protein>
    <recommendedName>
        <fullName evidence="5">50S ribosomal protein L24e</fullName>
    </recommendedName>
</protein>
<evidence type="ECO:0000256" key="4">
    <source>
        <dbReference type="ARBA" id="ARBA00023274"/>
    </source>
</evidence>
<dbReference type="GO" id="GO:0003735">
    <property type="term" value="F:structural constituent of ribosome"/>
    <property type="evidence" value="ECO:0007669"/>
    <property type="project" value="InterPro"/>
</dbReference>
<dbReference type="InterPro" id="IPR000988">
    <property type="entry name" value="Ribosomal_eL24-rel_N"/>
</dbReference>
<name>A0A133VK45_9EURY</name>
<evidence type="ECO:0000256" key="3">
    <source>
        <dbReference type="ARBA" id="ARBA00022980"/>
    </source>
</evidence>
<dbReference type="SUPFAM" id="SSF57716">
    <property type="entry name" value="Glucocorticoid receptor-like (DNA-binding domain)"/>
    <property type="match status" value="1"/>
</dbReference>
<keyword evidence="2" id="KW-0863">Zinc-finger</keyword>
<dbReference type="InterPro" id="IPR038630">
    <property type="entry name" value="L24e/L24_sf"/>
</dbReference>
<sequence length="52" mass="6045">MECTFCGDKIKRGEGKIVVKEDGSSYFYCSSKCEKNHLELGRDPRNVEWTNR</sequence>
<dbReference type="EMBL" id="LHYE01000028">
    <property type="protein sequence ID" value="KXB06828.1"/>
    <property type="molecule type" value="Genomic_DNA"/>
</dbReference>
<evidence type="ECO:0000256" key="5">
    <source>
        <dbReference type="ARBA" id="ARBA00035507"/>
    </source>
</evidence>
<dbReference type="AlphaFoldDB" id="A0A133VK45"/>
<evidence type="ECO:0000313" key="8">
    <source>
        <dbReference type="Proteomes" id="UP000070263"/>
    </source>
</evidence>
<dbReference type="InterPro" id="IPR055345">
    <property type="entry name" value="Ribosomal_eL24-rel_arc"/>
</dbReference>
<comment type="caution">
    <text evidence="7">The sequence shown here is derived from an EMBL/GenBank/DDBJ whole genome shotgun (WGS) entry which is preliminary data.</text>
</comment>
<evidence type="ECO:0000259" key="6">
    <source>
        <dbReference type="SMART" id="SM00746"/>
    </source>
</evidence>
<dbReference type="GO" id="GO:1990904">
    <property type="term" value="C:ribonucleoprotein complex"/>
    <property type="evidence" value="ECO:0007669"/>
    <property type="project" value="UniProtKB-KW"/>
</dbReference>
<dbReference type="CDD" id="cd00472">
    <property type="entry name" value="Ribosomal_L24e_L24"/>
    <property type="match status" value="1"/>
</dbReference>
<keyword evidence="3 7" id="KW-0689">Ribosomal protein</keyword>
<dbReference type="Pfam" id="PF01246">
    <property type="entry name" value="Ribosomal_L24e"/>
    <property type="match status" value="1"/>
</dbReference>
<proteinExistence type="inferred from homology"/>
<evidence type="ECO:0000256" key="2">
    <source>
        <dbReference type="ARBA" id="ARBA00022771"/>
    </source>
</evidence>
<reference evidence="7 8" key="1">
    <citation type="journal article" date="2016" name="Sci. Rep.">
        <title>Metabolic traits of an uncultured archaeal lineage -MSBL1- from brine pools of the Red Sea.</title>
        <authorList>
            <person name="Mwirichia R."/>
            <person name="Alam I."/>
            <person name="Rashid M."/>
            <person name="Vinu M."/>
            <person name="Ba-Alawi W."/>
            <person name="Anthony Kamau A."/>
            <person name="Kamanda Ngugi D."/>
            <person name="Goker M."/>
            <person name="Klenk H.P."/>
            <person name="Bajic V."/>
            <person name="Stingl U."/>
        </authorList>
    </citation>
    <scope>NUCLEOTIDE SEQUENCE [LARGE SCALE GENOMIC DNA]</scope>
    <source>
        <strain evidence="7">SCGC-AAA382A20</strain>
    </source>
</reference>
<keyword evidence="2" id="KW-0479">Metal-binding</keyword>
<keyword evidence="2" id="KW-0862">Zinc</keyword>
<dbReference type="Proteomes" id="UP000070263">
    <property type="component" value="Unassembled WGS sequence"/>
</dbReference>
<dbReference type="NCBIfam" id="NF034186">
    <property type="entry name" value="PRK14891.1-1"/>
    <property type="match status" value="1"/>
</dbReference>
<keyword evidence="8" id="KW-1185">Reference proteome</keyword>
<gene>
    <name evidence="7" type="ORF">AKJ51_02755</name>
</gene>
<keyword evidence="4" id="KW-0687">Ribonucleoprotein</keyword>
<evidence type="ECO:0000256" key="1">
    <source>
        <dbReference type="ARBA" id="ARBA00005647"/>
    </source>
</evidence>
<dbReference type="GO" id="GO:0005840">
    <property type="term" value="C:ribosome"/>
    <property type="evidence" value="ECO:0007669"/>
    <property type="project" value="UniProtKB-KW"/>
</dbReference>
<dbReference type="SMART" id="SM00746">
    <property type="entry name" value="TRASH"/>
    <property type="match status" value="1"/>
</dbReference>